<keyword evidence="3" id="KW-1185">Reference proteome</keyword>
<evidence type="ECO:0000256" key="1">
    <source>
        <dbReference type="SAM" id="Phobius"/>
    </source>
</evidence>
<feature type="transmembrane region" description="Helical" evidence="1">
    <location>
        <begin position="308"/>
        <end position="327"/>
    </location>
</feature>
<reference evidence="2 3" key="1">
    <citation type="submission" date="2016-10" db="EMBL/GenBank/DDBJ databases">
        <authorList>
            <person name="de Groot N.N."/>
        </authorList>
    </citation>
    <scope>NUCLEOTIDE SEQUENCE [LARGE SCALE GENOMIC DNA]</scope>
    <source>
        <strain evidence="2 3">DSM 22012</strain>
    </source>
</reference>
<evidence type="ECO:0000313" key="3">
    <source>
        <dbReference type="Proteomes" id="UP000236745"/>
    </source>
</evidence>
<sequence length="409" mass="46221">MATCDSKQPVPQRTGAVFFVRVACQDLKRMAINEGMTVYRLITDGGVFFFDKRQFDADSLQRQLHRGDTLLIGAHRLRDGSAWLHWISDADNRAWAAKPVRRRWLPPFALALCWVPIAIALMLPGTVNLGWTLLRILLFASAAGTLGWSLYRLLLECHPGRRRLWAALDGLRNGRQPALSAPPSYASAPDLALADGVYDGMGLLQGPLSYVGVVSRTYGSGRYSYTMDEYQLRCSGKTFHLRAGAWDWLRMIDPVLIRRQPMFLAEGDRVVLLTSMCDGEVRGLLNHSDGNAHIVYKGTPHTPMGRRIVLGLAAFIPIFFSVLLLSFEVYGWFDRGVGPDYWDWIGLLQFGGMVLLMLMLLIGAVVLIGERFHHGYYRKRAQPPIERILGIAFQWRLRQRRSPTVNEMF</sequence>
<protein>
    <submittedName>
        <fullName evidence="2">Uncharacterized protein</fullName>
    </submittedName>
</protein>
<feature type="transmembrane region" description="Helical" evidence="1">
    <location>
        <begin position="108"/>
        <end position="127"/>
    </location>
</feature>
<keyword evidence="1" id="KW-1133">Transmembrane helix</keyword>
<keyword evidence="1" id="KW-0812">Transmembrane</keyword>
<gene>
    <name evidence="2" type="ORF">SAMN05444390_103132</name>
</gene>
<dbReference type="EMBL" id="FNVQ01000003">
    <property type="protein sequence ID" value="SEG67420.1"/>
    <property type="molecule type" value="Genomic_DNA"/>
</dbReference>
<name>A0A1H6C338_9GAMM</name>
<evidence type="ECO:0000313" key="2">
    <source>
        <dbReference type="EMBL" id="SEG67420.1"/>
    </source>
</evidence>
<dbReference type="AlphaFoldDB" id="A0A1H6C338"/>
<keyword evidence="1" id="KW-0472">Membrane</keyword>
<organism evidence="2 3">
    <name type="scientific">Marinobacterium lutimaris</name>
    <dbReference type="NCBI Taxonomy" id="568106"/>
    <lineage>
        <taxon>Bacteria</taxon>
        <taxon>Pseudomonadati</taxon>
        <taxon>Pseudomonadota</taxon>
        <taxon>Gammaproteobacteria</taxon>
        <taxon>Oceanospirillales</taxon>
        <taxon>Oceanospirillaceae</taxon>
        <taxon>Marinobacterium</taxon>
    </lineage>
</organism>
<dbReference type="Proteomes" id="UP000236745">
    <property type="component" value="Unassembled WGS sequence"/>
</dbReference>
<proteinExistence type="predicted"/>
<feature type="transmembrane region" description="Helical" evidence="1">
    <location>
        <begin position="347"/>
        <end position="369"/>
    </location>
</feature>
<feature type="transmembrane region" description="Helical" evidence="1">
    <location>
        <begin position="133"/>
        <end position="154"/>
    </location>
</feature>
<accession>A0A1H6C338</accession>